<dbReference type="EMBL" id="JAESHT010000008">
    <property type="protein sequence ID" value="MBL3674069.1"/>
    <property type="molecule type" value="Genomic_DNA"/>
</dbReference>
<evidence type="ECO:0000313" key="1">
    <source>
        <dbReference type="EMBL" id="MBL3674069.1"/>
    </source>
</evidence>
<dbReference type="RefSeq" id="WP_167623663.1">
    <property type="nucleotide sequence ID" value="NZ_BNCL01000008.1"/>
</dbReference>
<organism evidence="1 2">
    <name type="scientific">Paracoccus aerius</name>
    <dbReference type="NCBI Taxonomy" id="1915382"/>
    <lineage>
        <taxon>Bacteria</taxon>
        <taxon>Pseudomonadati</taxon>
        <taxon>Pseudomonadota</taxon>
        <taxon>Alphaproteobacteria</taxon>
        <taxon>Rhodobacterales</taxon>
        <taxon>Paracoccaceae</taxon>
        <taxon>Paracoccus</taxon>
    </lineage>
</organism>
<reference evidence="1 2" key="1">
    <citation type="submission" date="2021-01" db="EMBL/GenBank/DDBJ databases">
        <title>011410 draft genome.</title>
        <authorList>
            <person name="Lang L."/>
        </authorList>
    </citation>
    <scope>NUCLEOTIDE SEQUENCE [LARGE SCALE GENOMIC DNA]</scope>
    <source>
        <strain evidence="1 2">KCTC 42845</strain>
    </source>
</reference>
<gene>
    <name evidence="1" type="ORF">JL111_11280</name>
</gene>
<protein>
    <submittedName>
        <fullName evidence="1">Uncharacterized protein</fullName>
    </submittedName>
</protein>
<dbReference type="Proteomes" id="UP000644749">
    <property type="component" value="Unassembled WGS sequence"/>
</dbReference>
<keyword evidence="2" id="KW-1185">Reference proteome</keyword>
<evidence type="ECO:0000313" key="2">
    <source>
        <dbReference type="Proteomes" id="UP000644749"/>
    </source>
</evidence>
<name>A0ABS1S6B2_9RHOB</name>
<sequence length="86" mass="9386">MTRVTFSIDDLGPFDGSIRYGNLTEGEIAFTAIPVRATQFTGARTIRIAPEDGPAFEATVVRITTDGGYRQQFDDSMTGYVAFRTG</sequence>
<accession>A0ABS1S6B2</accession>
<proteinExistence type="predicted"/>
<comment type="caution">
    <text evidence="1">The sequence shown here is derived from an EMBL/GenBank/DDBJ whole genome shotgun (WGS) entry which is preliminary data.</text>
</comment>